<protein>
    <submittedName>
        <fullName evidence="6">ABC transporter substrate-binding protein</fullName>
    </submittedName>
</protein>
<keyword evidence="3" id="KW-0813">Transport</keyword>
<dbReference type="SUPFAM" id="SSF53807">
    <property type="entry name" value="Helical backbone' metal receptor"/>
    <property type="match status" value="1"/>
</dbReference>
<evidence type="ECO:0000259" key="5">
    <source>
        <dbReference type="PROSITE" id="PS50983"/>
    </source>
</evidence>
<organism evidence="6 7">
    <name type="scientific">Corticicoccus populi</name>
    <dbReference type="NCBI Taxonomy" id="1812821"/>
    <lineage>
        <taxon>Bacteria</taxon>
        <taxon>Bacillati</taxon>
        <taxon>Bacillota</taxon>
        <taxon>Bacilli</taxon>
        <taxon>Bacillales</taxon>
        <taxon>Staphylococcaceae</taxon>
        <taxon>Corticicoccus</taxon>
    </lineage>
</organism>
<dbReference type="InterPro" id="IPR051313">
    <property type="entry name" value="Bact_iron-sidero_bind"/>
</dbReference>
<dbReference type="PROSITE" id="PS51257">
    <property type="entry name" value="PROKAR_LIPOPROTEIN"/>
    <property type="match status" value="1"/>
</dbReference>
<feature type="domain" description="Fe/B12 periplasmic-binding" evidence="5">
    <location>
        <begin position="51"/>
        <end position="310"/>
    </location>
</feature>
<sequence>MKLKFCCVIILTVILSACNSIRETGVSEDGTVRQVSIPVIGEMEIPAEPERVVLMRAMDAGNASLLDADVVGVNASIENSEYIDDDSNVSYLEYGDVDALRVLDPDLIVTFSADEYIEEYQDIAPVIPLNYQSDTLNKFRERIYLNQLLFLGIVLNQEDTAESLGHEWVDDLVSYRREMTVDTSTLDALVLVQNESESGFYVYGPYQSYGTEVVYDVLDFNITDSVSELIEQGPVVEHEMADFSAVDTDYAVISVRDLSKSSELKSSFAEVLNIDESRVILVNFDNYIANDLQSIEKQTEEIIEQIEEAEH</sequence>
<dbReference type="Gene3D" id="3.40.50.1980">
    <property type="entry name" value="Nitrogenase molybdenum iron protein domain"/>
    <property type="match status" value="2"/>
</dbReference>
<dbReference type="Proteomes" id="UP001597519">
    <property type="component" value="Unassembled WGS sequence"/>
</dbReference>
<reference evidence="7" key="1">
    <citation type="journal article" date="2019" name="Int. J. Syst. Evol. Microbiol.">
        <title>The Global Catalogue of Microorganisms (GCM) 10K type strain sequencing project: providing services to taxonomists for standard genome sequencing and annotation.</title>
        <authorList>
            <consortium name="The Broad Institute Genomics Platform"/>
            <consortium name="The Broad Institute Genome Sequencing Center for Infectious Disease"/>
            <person name="Wu L."/>
            <person name="Ma J."/>
        </authorList>
    </citation>
    <scope>NUCLEOTIDE SEQUENCE [LARGE SCALE GENOMIC DNA]</scope>
    <source>
        <strain evidence="7">KCTC 33575</strain>
    </source>
</reference>
<dbReference type="RefSeq" id="WP_377775746.1">
    <property type="nucleotide sequence ID" value="NZ_JBHUOQ010000005.1"/>
</dbReference>
<dbReference type="PROSITE" id="PS50983">
    <property type="entry name" value="FE_B12_PBP"/>
    <property type="match status" value="1"/>
</dbReference>
<evidence type="ECO:0000256" key="2">
    <source>
        <dbReference type="ARBA" id="ARBA00008814"/>
    </source>
</evidence>
<keyword evidence="4" id="KW-0732">Signal</keyword>
<name>A0ABW5X0Y3_9STAP</name>
<comment type="similarity">
    <text evidence="2">Belongs to the bacterial solute-binding protein 8 family.</text>
</comment>
<evidence type="ECO:0000256" key="4">
    <source>
        <dbReference type="ARBA" id="ARBA00022729"/>
    </source>
</evidence>
<comment type="caution">
    <text evidence="6">The sequence shown here is derived from an EMBL/GenBank/DDBJ whole genome shotgun (WGS) entry which is preliminary data.</text>
</comment>
<accession>A0ABW5X0Y3</accession>
<dbReference type="Pfam" id="PF01497">
    <property type="entry name" value="Peripla_BP_2"/>
    <property type="match status" value="1"/>
</dbReference>
<proteinExistence type="inferred from homology"/>
<evidence type="ECO:0000256" key="3">
    <source>
        <dbReference type="ARBA" id="ARBA00022448"/>
    </source>
</evidence>
<comment type="subcellular location">
    <subcellularLocation>
        <location evidence="1">Cell envelope</location>
    </subcellularLocation>
</comment>
<evidence type="ECO:0000313" key="6">
    <source>
        <dbReference type="EMBL" id="MFD2831464.1"/>
    </source>
</evidence>
<evidence type="ECO:0000256" key="1">
    <source>
        <dbReference type="ARBA" id="ARBA00004196"/>
    </source>
</evidence>
<dbReference type="EMBL" id="JBHUOQ010000005">
    <property type="protein sequence ID" value="MFD2831464.1"/>
    <property type="molecule type" value="Genomic_DNA"/>
</dbReference>
<dbReference type="InterPro" id="IPR002491">
    <property type="entry name" value="ABC_transptr_periplasmic_BD"/>
</dbReference>
<dbReference type="PANTHER" id="PTHR30532:SF29">
    <property type="entry name" value="FE(3+) DICITRATE-BINDING PERIPLASMIC PROTEIN"/>
    <property type="match status" value="1"/>
</dbReference>
<keyword evidence="7" id="KW-1185">Reference proteome</keyword>
<evidence type="ECO:0000313" key="7">
    <source>
        <dbReference type="Proteomes" id="UP001597519"/>
    </source>
</evidence>
<gene>
    <name evidence="6" type="ORF">ACFSX4_13390</name>
</gene>
<dbReference type="PANTHER" id="PTHR30532">
    <property type="entry name" value="IRON III DICITRATE-BINDING PERIPLASMIC PROTEIN"/>
    <property type="match status" value="1"/>
</dbReference>